<keyword evidence="1" id="KW-0472">Membrane</keyword>
<dbReference type="AlphaFoldDB" id="A0A1T2X0Y9"/>
<name>A0A1T2X0Y9_9BACL</name>
<evidence type="ECO:0000313" key="3">
    <source>
        <dbReference type="Proteomes" id="UP000190188"/>
    </source>
</evidence>
<feature type="transmembrane region" description="Helical" evidence="1">
    <location>
        <begin position="124"/>
        <end position="143"/>
    </location>
</feature>
<reference evidence="2 3" key="1">
    <citation type="submission" date="2017-01" db="EMBL/GenBank/DDBJ databases">
        <title>Genome analysis of Paenibacillus selenitrireducens ES3-24.</title>
        <authorList>
            <person name="Xu D."/>
            <person name="Yao R."/>
            <person name="Zheng S."/>
        </authorList>
    </citation>
    <scope>NUCLEOTIDE SEQUENCE [LARGE SCALE GENOMIC DNA]</scope>
    <source>
        <strain evidence="2 3">ES3-24</strain>
    </source>
</reference>
<keyword evidence="1" id="KW-0812">Transmembrane</keyword>
<evidence type="ECO:0000256" key="1">
    <source>
        <dbReference type="SAM" id="Phobius"/>
    </source>
</evidence>
<keyword evidence="1" id="KW-1133">Transmembrane helix</keyword>
<dbReference type="RefSeq" id="WP_078502565.1">
    <property type="nucleotide sequence ID" value="NZ_MSZX01000016.1"/>
</dbReference>
<sequence>MQYIKKSWSVVKQHFYIVIILFLYQLIWGFFLYRFINSIVIPILERYPDPTPTETSLQMFLIEGQFQIMKTDLINYYLWMLGGLFLIRMVISPFINAGLFYSMHHQDDKGIMFFKGIKYAWKPMFLFYWLETIIIFAPAYWLLPHFYDLWSISNPEQLLFTVLPYLCGWLIFSWIIHQFFIYMQFGHISKKGIFAGLLLSVRYLPIILGITLVLLSLLLIISLIFTTIAWIWTGLFAIILHQTYHLVRSTAKVWGIAAQHQLWQRKS</sequence>
<evidence type="ECO:0008006" key="4">
    <source>
        <dbReference type="Google" id="ProtNLM"/>
    </source>
</evidence>
<feature type="transmembrane region" description="Helical" evidence="1">
    <location>
        <begin position="163"/>
        <end position="181"/>
    </location>
</feature>
<dbReference type="Proteomes" id="UP000190188">
    <property type="component" value="Unassembled WGS sequence"/>
</dbReference>
<comment type="caution">
    <text evidence="2">The sequence shown here is derived from an EMBL/GenBank/DDBJ whole genome shotgun (WGS) entry which is preliminary data.</text>
</comment>
<feature type="transmembrane region" description="Helical" evidence="1">
    <location>
        <begin position="15"/>
        <end position="36"/>
    </location>
</feature>
<feature type="transmembrane region" description="Helical" evidence="1">
    <location>
        <begin position="193"/>
        <end position="214"/>
    </location>
</feature>
<feature type="transmembrane region" description="Helical" evidence="1">
    <location>
        <begin position="220"/>
        <end position="240"/>
    </location>
</feature>
<keyword evidence="3" id="KW-1185">Reference proteome</keyword>
<dbReference type="EMBL" id="MSZX01000016">
    <property type="protein sequence ID" value="OPA73540.1"/>
    <property type="molecule type" value="Genomic_DNA"/>
</dbReference>
<gene>
    <name evidence="2" type="ORF">BVG16_28345</name>
</gene>
<dbReference type="OrthoDB" id="2677607at2"/>
<organism evidence="2 3">
    <name type="scientific">Paenibacillus selenitireducens</name>
    <dbReference type="NCBI Taxonomy" id="1324314"/>
    <lineage>
        <taxon>Bacteria</taxon>
        <taxon>Bacillati</taxon>
        <taxon>Bacillota</taxon>
        <taxon>Bacilli</taxon>
        <taxon>Bacillales</taxon>
        <taxon>Paenibacillaceae</taxon>
        <taxon>Paenibacillus</taxon>
    </lineage>
</organism>
<proteinExistence type="predicted"/>
<accession>A0A1T2X0Y9</accession>
<dbReference type="STRING" id="1324314.BVG16_28345"/>
<protein>
    <recommendedName>
        <fullName evidence="4">Carbamoyl transferase</fullName>
    </recommendedName>
</protein>
<evidence type="ECO:0000313" key="2">
    <source>
        <dbReference type="EMBL" id="OPA73540.1"/>
    </source>
</evidence>
<feature type="transmembrane region" description="Helical" evidence="1">
    <location>
        <begin position="76"/>
        <end position="103"/>
    </location>
</feature>